<dbReference type="Proteomes" id="UP000520814">
    <property type="component" value="Unassembled WGS sequence"/>
</dbReference>
<organism evidence="2 3">
    <name type="scientific">Armatimonas rosea</name>
    <dbReference type="NCBI Taxonomy" id="685828"/>
    <lineage>
        <taxon>Bacteria</taxon>
        <taxon>Bacillati</taxon>
        <taxon>Armatimonadota</taxon>
        <taxon>Armatimonadia</taxon>
        <taxon>Armatimonadales</taxon>
        <taxon>Armatimonadaceae</taxon>
        <taxon>Armatimonas</taxon>
    </lineage>
</organism>
<accession>A0A7W9SPH2</accession>
<protein>
    <recommendedName>
        <fullName evidence="4">DUF2721 domain-containing protein</fullName>
    </recommendedName>
</protein>
<keyword evidence="3" id="KW-1185">Reference proteome</keyword>
<keyword evidence="1" id="KW-0472">Membrane</keyword>
<proteinExistence type="predicted"/>
<dbReference type="AlphaFoldDB" id="A0A7W9SPH2"/>
<evidence type="ECO:0000256" key="1">
    <source>
        <dbReference type="SAM" id="Phobius"/>
    </source>
</evidence>
<gene>
    <name evidence="2" type="ORF">HNQ39_002243</name>
</gene>
<comment type="caution">
    <text evidence="2">The sequence shown here is derived from an EMBL/GenBank/DDBJ whole genome shotgun (WGS) entry which is preliminary data.</text>
</comment>
<keyword evidence="1" id="KW-0812">Transmembrane</keyword>
<reference evidence="2 3" key="1">
    <citation type="submission" date="2020-08" db="EMBL/GenBank/DDBJ databases">
        <title>Genomic Encyclopedia of Type Strains, Phase IV (KMG-IV): sequencing the most valuable type-strain genomes for metagenomic binning, comparative biology and taxonomic classification.</title>
        <authorList>
            <person name="Goeker M."/>
        </authorList>
    </citation>
    <scope>NUCLEOTIDE SEQUENCE [LARGE SCALE GENOMIC DNA]</scope>
    <source>
        <strain evidence="2 3">DSM 23562</strain>
    </source>
</reference>
<dbReference type="EMBL" id="JACHGW010000002">
    <property type="protein sequence ID" value="MBB6050452.1"/>
    <property type="molecule type" value="Genomic_DNA"/>
</dbReference>
<sequence>MDISLTTPALLFPAVSLILLAYTNRFLALAALTRSLYERWGDTHDPKIPPQIENLRYRVRLIRRMQTLGVSAILLCVVAMFCLFENWLRAGAWFFGASLVALSLSLTISLHEIQLSGRALDMQLADMEAPAPPSSTL</sequence>
<dbReference type="InterPro" id="IPR021279">
    <property type="entry name" value="DUF2721"/>
</dbReference>
<feature type="transmembrane region" description="Helical" evidence="1">
    <location>
        <begin position="12"/>
        <end position="32"/>
    </location>
</feature>
<feature type="transmembrane region" description="Helical" evidence="1">
    <location>
        <begin position="90"/>
        <end position="110"/>
    </location>
</feature>
<evidence type="ECO:0000313" key="2">
    <source>
        <dbReference type="EMBL" id="MBB6050452.1"/>
    </source>
</evidence>
<dbReference type="Pfam" id="PF11026">
    <property type="entry name" value="DUF2721"/>
    <property type="match status" value="1"/>
</dbReference>
<evidence type="ECO:0000313" key="3">
    <source>
        <dbReference type="Proteomes" id="UP000520814"/>
    </source>
</evidence>
<evidence type="ECO:0008006" key="4">
    <source>
        <dbReference type="Google" id="ProtNLM"/>
    </source>
</evidence>
<keyword evidence="1" id="KW-1133">Transmembrane helix</keyword>
<feature type="transmembrane region" description="Helical" evidence="1">
    <location>
        <begin position="65"/>
        <end position="84"/>
    </location>
</feature>
<name>A0A7W9SPH2_ARMRO</name>
<dbReference type="RefSeq" id="WP_184195430.1">
    <property type="nucleotide sequence ID" value="NZ_JACHGW010000002.1"/>
</dbReference>